<evidence type="ECO:0000313" key="3">
    <source>
        <dbReference type="Proteomes" id="UP000032289"/>
    </source>
</evidence>
<dbReference type="AlphaFoldDB" id="A0A0D1KH88"/>
<reference evidence="2 4" key="2">
    <citation type="submission" date="2019-07" db="EMBL/GenBank/DDBJ databases">
        <title>Genome sequence of Weissella cibaria GK1.</title>
        <authorList>
            <person name="Choi H.-J."/>
        </authorList>
    </citation>
    <scope>NUCLEOTIDE SEQUENCE [LARGE SCALE GENOMIC DNA]</scope>
    <source>
        <strain evidence="2 4">GK1</strain>
    </source>
</reference>
<dbReference type="Gene3D" id="3.40.50.1820">
    <property type="entry name" value="alpha/beta hydrolase"/>
    <property type="match status" value="1"/>
</dbReference>
<dbReference type="PATRIC" id="fig|137591.24.peg.1195"/>
<protein>
    <submittedName>
        <fullName evidence="2">Alpha/beta hydrolase</fullName>
    </submittedName>
</protein>
<dbReference type="EMBL" id="JWHT01000029">
    <property type="protein sequence ID" value="KIU24179.1"/>
    <property type="molecule type" value="Genomic_DNA"/>
</dbReference>
<sequence length="283" mass="31833">MKKWMSTIIALVAIVGVAFGLHQSLKLKRDTAKYTYSNVPTLFIHGYGGTLNSTKDLVRAAEKAGAAKKMLTARVTKDGQVKLSGHWDKNKYNPMVQVVFSDNRNADFHTDAKWIKHVIVALQQRYGIKSFNAVAHSMGNLGLLTYEMTYGQDKSLPQLRKQVNIAGHFDGILGLNKEVANNTLDAQGKPMKMVSYYEWLLAHRDNYPNQQVAVLNMYGDLHNGSHSDGRVTTTSAKSLRYLLGNRPKSYREKEIVGPSAQHSKLHENNQVVNREMINFLWGK</sequence>
<evidence type="ECO:0000313" key="2">
    <source>
        <dbReference type="EMBL" id="TVV26590.1"/>
    </source>
</evidence>
<dbReference type="Proteomes" id="UP000032289">
    <property type="component" value="Unassembled WGS sequence"/>
</dbReference>
<accession>A0A0D1KH88</accession>
<name>A0A0D1KH88_9LACO</name>
<dbReference type="SUPFAM" id="SSF53474">
    <property type="entry name" value="alpha/beta-Hydrolases"/>
    <property type="match status" value="1"/>
</dbReference>
<evidence type="ECO:0000313" key="4">
    <source>
        <dbReference type="Proteomes" id="UP000320012"/>
    </source>
</evidence>
<gene>
    <name evidence="1" type="ORF">ab3b_01226</name>
    <name evidence="2" type="ORF">FO435_01075</name>
</gene>
<keyword evidence="2" id="KW-0378">Hydrolase</keyword>
<proteinExistence type="predicted"/>
<dbReference type="Pfam" id="PF06028">
    <property type="entry name" value="DUF915"/>
    <property type="match status" value="1"/>
</dbReference>
<dbReference type="InterPro" id="IPR010315">
    <property type="entry name" value="DUF915_hydro-like"/>
</dbReference>
<dbReference type="EMBL" id="VNHC01000002">
    <property type="protein sequence ID" value="TVV26590.1"/>
    <property type="molecule type" value="Genomic_DNA"/>
</dbReference>
<dbReference type="InterPro" id="IPR029058">
    <property type="entry name" value="AB_hydrolase_fold"/>
</dbReference>
<dbReference type="RefSeq" id="WP_043941230.1">
    <property type="nucleotide sequence ID" value="NZ_CP041193.1"/>
</dbReference>
<evidence type="ECO:0000313" key="1">
    <source>
        <dbReference type="EMBL" id="KIU24179.1"/>
    </source>
</evidence>
<comment type="caution">
    <text evidence="1">The sequence shown here is derived from an EMBL/GenBank/DDBJ whole genome shotgun (WGS) entry which is preliminary data.</text>
</comment>
<dbReference type="GO" id="GO:0016787">
    <property type="term" value="F:hydrolase activity"/>
    <property type="evidence" value="ECO:0007669"/>
    <property type="project" value="UniProtKB-KW"/>
</dbReference>
<reference evidence="1" key="1">
    <citation type="journal article" date="2015" name="Microbiology (Mosc.)">
        <title>Genomics of the Weissella cibaria species with an examination of its metabolic traits.</title>
        <authorList>
            <person name="Lynch K.M."/>
            <person name="Lucid A."/>
            <person name="Arendt E.K."/>
            <person name="Sleator R.D."/>
            <person name="Lucey B."/>
            <person name="Coffey A."/>
        </authorList>
    </citation>
    <scope>NUCLEOTIDE SEQUENCE [LARGE SCALE GENOMIC DNA]</scope>
    <source>
        <strain evidence="1">AB3b</strain>
    </source>
</reference>
<dbReference type="Proteomes" id="UP000320012">
    <property type="component" value="Unassembled WGS sequence"/>
</dbReference>
<organism evidence="1 3">
    <name type="scientific">Weissella cibaria</name>
    <dbReference type="NCBI Taxonomy" id="137591"/>
    <lineage>
        <taxon>Bacteria</taxon>
        <taxon>Bacillati</taxon>
        <taxon>Bacillota</taxon>
        <taxon>Bacilli</taxon>
        <taxon>Lactobacillales</taxon>
        <taxon>Lactobacillaceae</taxon>
        <taxon>Weissella</taxon>
    </lineage>
</organism>